<evidence type="ECO:0008006" key="4">
    <source>
        <dbReference type="Google" id="ProtNLM"/>
    </source>
</evidence>
<sequence length="122" mass="13030">MPKQNGQSDISPQTDLDAFEEKLAAATARRQAKVKKDDGDDNSLLGMAWRLSTELLVSVMVGMLLGWGIDKLFGIAPIGLLIGLGFGIATGFVTVFRTANAMDAKTAHIPKGEALPELDDED</sequence>
<organism evidence="2 3">
    <name type="scientific">Algimonas ampicilliniresistens</name>
    <dbReference type="NCBI Taxonomy" id="1298735"/>
    <lineage>
        <taxon>Bacteria</taxon>
        <taxon>Pseudomonadati</taxon>
        <taxon>Pseudomonadota</taxon>
        <taxon>Alphaproteobacteria</taxon>
        <taxon>Maricaulales</taxon>
        <taxon>Robiginitomaculaceae</taxon>
        <taxon>Algimonas</taxon>
    </lineage>
</organism>
<keyword evidence="3" id="KW-1185">Reference proteome</keyword>
<evidence type="ECO:0000256" key="1">
    <source>
        <dbReference type="SAM" id="Phobius"/>
    </source>
</evidence>
<feature type="transmembrane region" description="Helical" evidence="1">
    <location>
        <begin position="51"/>
        <end position="69"/>
    </location>
</feature>
<keyword evidence="1" id="KW-0472">Membrane</keyword>
<name>A0ABQ5V9A8_9PROT</name>
<dbReference type="EMBL" id="BSNK01000001">
    <property type="protein sequence ID" value="GLQ23597.1"/>
    <property type="molecule type" value="Genomic_DNA"/>
</dbReference>
<keyword evidence="1" id="KW-1133">Transmembrane helix</keyword>
<dbReference type="InterPro" id="IPR032820">
    <property type="entry name" value="ATPase_put"/>
</dbReference>
<evidence type="ECO:0000313" key="3">
    <source>
        <dbReference type="Proteomes" id="UP001161391"/>
    </source>
</evidence>
<dbReference type="Pfam" id="PF09527">
    <property type="entry name" value="ATPase_gene1"/>
    <property type="match status" value="1"/>
</dbReference>
<protein>
    <recommendedName>
        <fullName evidence="4">ATP synthase protein I</fullName>
    </recommendedName>
</protein>
<dbReference type="RefSeq" id="WP_284389169.1">
    <property type="nucleotide sequence ID" value="NZ_BSNK01000001.1"/>
</dbReference>
<accession>A0ABQ5V9A8</accession>
<proteinExistence type="predicted"/>
<keyword evidence="1" id="KW-0812">Transmembrane</keyword>
<comment type="caution">
    <text evidence="2">The sequence shown here is derived from an EMBL/GenBank/DDBJ whole genome shotgun (WGS) entry which is preliminary data.</text>
</comment>
<dbReference type="Proteomes" id="UP001161391">
    <property type="component" value="Unassembled WGS sequence"/>
</dbReference>
<evidence type="ECO:0000313" key="2">
    <source>
        <dbReference type="EMBL" id="GLQ23597.1"/>
    </source>
</evidence>
<gene>
    <name evidence="2" type="ORF">GCM10007853_14710</name>
</gene>
<reference evidence="2" key="1">
    <citation type="journal article" date="2014" name="Int. J. Syst. Evol. Microbiol.">
        <title>Complete genome of a new Firmicutes species belonging to the dominant human colonic microbiota ('Ruminococcus bicirculans') reveals two chromosomes and a selective capacity to utilize plant glucans.</title>
        <authorList>
            <consortium name="NISC Comparative Sequencing Program"/>
            <person name="Wegmann U."/>
            <person name="Louis P."/>
            <person name="Goesmann A."/>
            <person name="Henrissat B."/>
            <person name="Duncan S.H."/>
            <person name="Flint H.J."/>
        </authorList>
    </citation>
    <scope>NUCLEOTIDE SEQUENCE</scope>
    <source>
        <strain evidence="2">NBRC 108219</strain>
    </source>
</reference>
<reference evidence="2" key="2">
    <citation type="submission" date="2023-01" db="EMBL/GenBank/DDBJ databases">
        <title>Draft genome sequence of Algimonas ampicilliniresistens strain NBRC 108219.</title>
        <authorList>
            <person name="Sun Q."/>
            <person name="Mori K."/>
        </authorList>
    </citation>
    <scope>NUCLEOTIDE SEQUENCE</scope>
    <source>
        <strain evidence="2">NBRC 108219</strain>
    </source>
</reference>
<feature type="transmembrane region" description="Helical" evidence="1">
    <location>
        <begin position="75"/>
        <end position="96"/>
    </location>
</feature>